<dbReference type="Pfam" id="PF13643">
    <property type="entry name" value="DUF4145"/>
    <property type="match status" value="1"/>
</dbReference>
<dbReference type="InterPro" id="IPR000212">
    <property type="entry name" value="DNA_helicase_UvrD/REP"/>
</dbReference>
<dbReference type="GO" id="GO:0033202">
    <property type="term" value="C:DNA helicase complex"/>
    <property type="evidence" value="ECO:0007669"/>
    <property type="project" value="TreeGrafter"/>
</dbReference>
<dbReference type="GO" id="GO:0000725">
    <property type="term" value="P:recombinational repair"/>
    <property type="evidence" value="ECO:0007669"/>
    <property type="project" value="TreeGrafter"/>
</dbReference>
<dbReference type="AlphaFoldDB" id="A0A1G8K1K3"/>
<dbReference type="GO" id="GO:0003677">
    <property type="term" value="F:DNA binding"/>
    <property type="evidence" value="ECO:0007669"/>
    <property type="project" value="InterPro"/>
</dbReference>
<dbReference type="GO" id="GO:0005524">
    <property type="term" value="F:ATP binding"/>
    <property type="evidence" value="ECO:0007669"/>
    <property type="project" value="InterPro"/>
</dbReference>
<dbReference type="RefSeq" id="WP_167357545.1">
    <property type="nucleotide sequence ID" value="NZ_FNEH01000005.1"/>
</dbReference>
<sequence length="936" mass="108795">MQSNFSFLKTKWSNLAEIAELAEENLYQDPNTTIVKLRMFTEQIVDYIYAYDNLEEPEENSFFNKLKLLEREELIQGEIEDVFHTLRIEGNKGVHESLDSTETAKTLLSLSHKLAVWFMQLYGDWNYEAEEFKLPEKNDEQKTDLTALENKYDSLIEELQQEIDDLKKNQNSQEIEGRKEKSREISSNLVFNADENNIIKINKDNSIEISSEYKFITTDTIEDKTSAYKNSWDAVRRAFSGRQCLAYWRYPLFSKRGEKHKEPDITIIDKDLGVVVLEIIDIKLDELTNAQYERWNFKNGSSQEVIYKVEDNLYELKGLYQGNRNLRRIKESSAVILPEITKEQWLEQDFDDKKIIFKDQLTPKKFLNRIEEIDTLAGNEKLSSEAWNDILMILTGQITHSIQSSTDINSNNEEQTSKTDKLKKRSQIKQKIKEDLYEVDMQQEVIGKTIPPGPQRIRGIAGSGKTVLLAQKAAHMHLKHPDWKIALVFFTRSLYDSVIEEVNKWLKRFSNGKVEYDPNNNNLQVLHAWGAKDQPGFYRELCKAHGKKPLSARRKKLVDGAPNEKLVHACKYLLEDVAEIKEIYDAVLIDEAQDLVVDNEEIKYENKQPFYWLAYQSLKTIDKDKDKRLIWAYDEAQSLNSLNIPTAPQLFGDDPHFKRLVSGFHPGGIRKSEIMNKCYRTPGPILTAAHAIGMGLLRKDGMLRGYTTQEDWENIGYQIKEGSFNPVGQKVVLHRPKEMTPNRVPELWPEDIIKFNSYNTRKEELNNLVEKIKYNIEVDGLSPSRDILVIALGESREAYNLKVRAAKRLNKEGFDIYIPKALKNNIFYPKFPNEDRNKFWNEGGVTFTTTYRAKGNEAYMVYVIGLDKIAEDESNFALRNQLFVALSRTKGWLEVSGIGDFPMYDEFRKVIKSGNTFEFIFQRPLLEKEEKNKEVY</sequence>
<accession>A0A1G8K1K3</accession>
<dbReference type="EMBL" id="FNEH01000005">
    <property type="protein sequence ID" value="SDI37298.1"/>
    <property type="molecule type" value="Genomic_DNA"/>
</dbReference>
<feature type="domain" description="DUF4145" evidence="4">
    <location>
        <begin position="26"/>
        <end position="105"/>
    </location>
</feature>
<dbReference type="Gene3D" id="3.40.50.300">
    <property type="entry name" value="P-loop containing nucleotide triphosphate hydrolases"/>
    <property type="match status" value="2"/>
</dbReference>
<dbReference type="Pfam" id="PF13538">
    <property type="entry name" value="UvrD_C_2"/>
    <property type="match status" value="1"/>
</dbReference>
<dbReference type="GO" id="GO:0005829">
    <property type="term" value="C:cytosol"/>
    <property type="evidence" value="ECO:0007669"/>
    <property type="project" value="TreeGrafter"/>
</dbReference>
<evidence type="ECO:0000313" key="6">
    <source>
        <dbReference type="Proteomes" id="UP000198945"/>
    </source>
</evidence>
<dbReference type="PANTHER" id="PTHR11070">
    <property type="entry name" value="UVRD / RECB / PCRA DNA HELICASE FAMILY MEMBER"/>
    <property type="match status" value="1"/>
</dbReference>
<evidence type="ECO:0000259" key="3">
    <source>
        <dbReference type="Pfam" id="PF13538"/>
    </source>
</evidence>
<feature type="coiled-coil region" evidence="1">
    <location>
        <begin position="138"/>
        <end position="176"/>
    </location>
</feature>
<organism evidence="5 6">
    <name type="scientific">Halanaerobium congolense</name>
    <dbReference type="NCBI Taxonomy" id="54121"/>
    <lineage>
        <taxon>Bacteria</taxon>
        <taxon>Bacillati</taxon>
        <taxon>Bacillota</taxon>
        <taxon>Clostridia</taxon>
        <taxon>Halanaerobiales</taxon>
        <taxon>Halanaerobiaceae</taxon>
        <taxon>Halanaerobium</taxon>
    </lineage>
</organism>
<dbReference type="PANTHER" id="PTHR11070:SF2">
    <property type="entry name" value="ATP-DEPENDENT DNA HELICASE SRS2"/>
    <property type="match status" value="1"/>
</dbReference>
<dbReference type="InterPro" id="IPR025285">
    <property type="entry name" value="DUF4145"/>
</dbReference>
<evidence type="ECO:0000256" key="2">
    <source>
        <dbReference type="SAM" id="MobiDB-lite"/>
    </source>
</evidence>
<reference evidence="5 6" key="1">
    <citation type="submission" date="2016-10" db="EMBL/GenBank/DDBJ databases">
        <authorList>
            <person name="de Groot N.N."/>
        </authorList>
    </citation>
    <scope>NUCLEOTIDE SEQUENCE [LARGE SCALE GENOMIC DNA]</scope>
    <source>
        <strain evidence="5 6">WG7</strain>
    </source>
</reference>
<gene>
    <name evidence="5" type="ORF">SAMN04515654_10559</name>
</gene>
<name>A0A1G8K1K3_9FIRM</name>
<evidence type="ECO:0000259" key="4">
    <source>
        <dbReference type="Pfam" id="PF13643"/>
    </source>
</evidence>
<keyword evidence="1" id="KW-0175">Coiled coil</keyword>
<feature type="region of interest" description="Disordered" evidence="2">
    <location>
        <begin position="404"/>
        <end position="426"/>
    </location>
</feature>
<evidence type="ECO:0000313" key="5">
    <source>
        <dbReference type="EMBL" id="SDI37298.1"/>
    </source>
</evidence>
<dbReference type="GO" id="GO:0043138">
    <property type="term" value="F:3'-5' DNA helicase activity"/>
    <property type="evidence" value="ECO:0007669"/>
    <property type="project" value="TreeGrafter"/>
</dbReference>
<dbReference type="InterPro" id="IPR027785">
    <property type="entry name" value="UvrD-like_helicase_C"/>
</dbReference>
<feature type="domain" description="UvrD-like helicase C-terminal" evidence="3">
    <location>
        <begin position="845"/>
        <end position="893"/>
    </location>
</feature>
<proteinExistence type="predicted"/>
<dbReference type="InterPro" id="IPR027417">
    <property type="entry name" value="P-loop_NTPase"/>
</dbReference>
<feature type="compositionally biased region" description="Polar residues" evidence="2">
    <location>
        <begin position="404"/>
        <end position="414"/>
    </location>
</feature>
<dbReference type="SUPFAM" id="SSF52540">
    <property type="entry name" value="P-loop containing nucleoside triphosphate hydrolases"/>
    <property type="match status" value="1"/>
</dbReference>
<protein>
    <submittedName>
        <fullName evidence="5">Uncharacterized protein</fullName>
    </submittedName>
</protein>
<dbReference type="Proteomes" id="UP000198945">
    <property type="component" value="Unassembled WGS sequence"/>
</dbReference>
<evidence type="ECO:0000256" key="1">
    <source>
        <dbReference type="SAM" id="Coils"/>
    </source>
</evidence>